<evidence type="ECO:0000259" key="6">
    <source>
        <dbReference type="Pfam" id="PF00496"/>
    </source>
</evidence>
<dbReference type="AlphaFoldDB" id="A0A8J3QQX8"/>
<dbReference type="GO" id="GO:0030313">
    <property type="term" value="C:cell envelope"/>
    <property type="evidence" value="ECO:0007669"/>
    <property type="project" value="UniProtKB-SubCell"/>
</dbReference>
<dbReference type="PANTHER" id="PTHR30290:SF10">
    <property type="entry name" value="PERIPLASMIC OLIGOPEPTIDE-BINDING PROTEIN-RELATED"/>
    <property type="match status" value="1"/>
</dbReference>
<dbReference type="GO" id="GO:0042597">
    <property type="term" value="C:periplasmic space"/>
    <property type="evidence" value="ECO:0007669"/>
    <property type="project" value="UniProtKB-ARBA"/>
</dbReference>
<feature type="chain" id="PRO_5039283068" description="Solute-binding protein family 5 domain-containing protein" evidence="5">
    <location>
        <begin position="19"/>
        <end position="602"/>
    </location>
</feature>
<dbReference type="Gene3D" id="3.10.105.10">
    <property type="entry name" value="Dipeptide-binding Protein, Domain 3"/>
    <property type="match status" value="1"/>
</dbReference>
<evidence type="ECO:0000256" key="1">
    <source>
        <dbReference type="ARBA" id="ARBA00004196"/>
    </source>
</evidence>
<sequence length="602" mass="63468">MRRTAVAATALALCATLAATSCSSSSSSSKGGGTFTAILTQIDSKAPINPYNQSTNSFRGYNAMMLGWSKNTATDPNKFYPAIAKSWELSPDGTKLTVHIQPNAKWSDGKPVTGDDLKLSAAVAYAEGGSAFAAIPGTAGGTVDVKVIDDKTVEFDQNATKPLNTWFANVMTMYVLPAHVWSAQVPSDIWDTIHTALTGSAADAKTAQDTITALGKKLIGWGPDKDVSAGPFTLTRVTTSEALLTKNKNFYDADKIAPSQVVIKNYQDNSTIVNLLLKGEIDGSVYVAVSQSQLDKILAVKGNQVVSGASPVQASLVFNESKKPFDNVHVRRGLAYLIDRAQVTKVGESSSGKASPYPAGLTAAQIQGWGVSTSGLNAYSVDTAKAATEFQQAGLKQAGGKWTLPDGKPFTVPIQTTSDFNDWTSGASNVAAQLQAAGVDAKVTASSDYATYLADLAAGKFTVSWWLTALGPSAYNIYQRLYGAANGWTLGTGGGVAHSAAGQSGNWMGEAESADVSGLGTVNPGELTNQLSQVPPDQQKQIVAKLAAFTNDQVPAIAMWDYVNQNFVNTNRFTGFPPNDADVLRQPQGVWMQLGYIKAKAK</sequence>
<dbReference type="SUPFAM" id="SSF53850">
    <property type="entry name" value="Periplasmic binding protein-like II"/>
    <property type="match status" value="1"/>
</dbReference>
<dbReference type="Proteomes" id="UP000642748">
    <property type="component" value="Unassembled WGS sequence"/>
</dbReference>
<accession>A0A8J3QQX8</accession>
<dbReference type="Pfam" id="PF00496">
    <property type="entry name" value="SBP_bac_5"/>
    <property type="match status" value="1"/>
</dbReference>
<keyword evidence="8" id="KW-1185">Reference proteome</keyword>
<organism evidence="7 8">
    <name type="scientific">Rugosimonospora africana</name>
    <dbReference type="NCBI Taxonomy" id="556532"/>
    <lineage>
        <taxon>Bacteria</taxon>
        <taxon>Bacillati</taxon>
        <taxon>Actinomycetota</taxon>
        <taxon>Actinomycetes</taxon>
        <taxon>Micromonosporales</taxon>
        <taxon>Micromonosporaceae</taxon>
        <taxon>Rugosimonospora</taxon>
    </lineage>
</organism>
<feature type="signal peptide" evidence="5">
    <location>
        <begin position="1"/>
        <end position="18"/>
    </location>
</feature>
<keyword evidence="3" id="KW-0813">Transport</keyword>
<evidence type="ECO:0000256" key="4">
    <source>
        <dbReference type="ARBA" id="ARBA00022729"/>
    </source>
</evidence>
<comment type="similarity">
    <text evidence="2">Belongs to the bacterial solute-binding protein 5 family.</text>
</comment>
<keyword evidence="4 5" id="KW-0732">Signal</keyword>
<evidence type="ECO:0000256" key="3">
    <source>
        <dbReference type="ARBA" id="ARBA00022448"/>
    </source>
</evidence>
<name>A0A8J3QQX8_9ACTN</name>
<dbReference type="GO" id="GO:0015833">
    <property type="term" value="P:peptide transport"/>
    <property type="evidence" value="ECO:0007669"/>
    <property type="project" value="TreeGrafter"/>
</dbReference>
<dbReference type="InterPro" id="IPR000914">
    <property type="entry name" value="SBP_5_dom"/>
</dbReference>
<dbReference type="PANTHER" id="PTHR30290">
    <property type="entry name" value="PERIPLASMIC BINDING COMPONENT OF ABC TRANSPORTER"/>
    <property type="match status" value="1"/>
</dbReference>
<comment type="subcellular location">
    <subcellularLocation>
        <location evidence="1">Cell envelope</location>
    </subcellularLocation>
</comment>
<feature type="domain" description="Solute-binding protein family 5" evidence="6">
    <location>
        <begin position="78"/>
        <end position="486"/>
    </location>
</feature>
<proteinExistence type="inferred from homology"/>
<evidence type="ECO:0000256" key="2">
    <source>
        <dbReference type="ARBA" id="ARBA00005695"/>
    </source>
</evidence>
<reference evidence="7" key="1">
    <citation type="submission" date="2021-01" db="EMBL/GenBank/DDBJ databases">
        <title>Whole genome shotgun sequence of Rugosimonospora africana NBRC 104875.</title>
        <authorList>
            <person name="Komaki H."/>
            <person name="Tamura T."/>
        </authorList>
    </citation>
    <scope>NUCLEOTIDE SEQUENCE</scope>
    <source>
        <strain evidence="7">NBRC 104875</strain>
    </source>
</reference>
<dbReference type="EMBL" id="BONZ01000032">
    <property type="protein sequence ID" value="GIH15284.1"/>
    <property type="molecule type" value="Genomic_DNA"/>
</dbReference>
<protein>
    <recommendedName>
        <fullName evidence="6">Solute-binding protein family 5 domain-containing protein</fullName>
    </recommendedName>
</protein>
<dbReference type="RefSeq" id="WP_203918921.1">
    <property type="nucleotide sequence ID" value="NZ_BONZ01000032.1"/>
</dbReference>
<dbReference type="GO" id="GO:0043190">
    <property type="term" value="C:ATP-binding cassette (ABC) transporter complex"/>
    <property type="evidence" value="ECO:0007669"/>
    <property type="project" value="InterPro"/>
</dbReference>
<evidence type="ECO:0000256" key="5">
    <source>
        <dbReference type="SAM" id="SignalP"/>
    </source>
</evidence>
<evidence type="ECO:0000313" key="7">
    <source>
        <dbReference type="EMBL" id="GIH15284.1"/>
    </source>
</evidence>
<dbReference type="InterPro" id="IPR039424">
    <property type="entry name" value="SBP_5"/>
</dbReference>
<dbReference type="PROSITE" id="PS51257">
    <property type="entry name" value="PROKAR_LIPOPROTEIN"/>
    <property type="match status" value="1"/>
</dbReference>
<dbReference type="GO" id="GO:1904680">
    <property type="term" value="F:peptide transmembrane transporter activity"/>
    <property type="evidence" value="ECO:0007669"/>
    <property type="project" value="TreeGrafter"/>
</dbReference>
<comment type="caution">
    <text evidence="7">The sequence shown here is derived from an EMBL/GenBank/DDBJ whole genome shotgun (WGS) entry which is preliminary data.</text>
</comment>
<dbReference type="Gene3D" id="3.40.190.10">
    <property type="entry name" value="Periplasmic binding protein-like II"/>
    <property type="match status" value="1"/>
</dbReference>
<evidence type="ECO:0000313" key="8">
    <source>
        <dbReference type="Proteomes" id="UP000642748"/>
    </source>
</evidence>
<gene>
    <name evidence="7" type="ORF">Raf01_34560</name>
</gene>